<evidence type="ECO:0000313" key="1">
    <source>
        <dbReference type="EMBL" id="MBM9621714.1"/>
    </source>
</evidence>
<proteinExistence type="predicted"/>
<dbReference type="Proteomes" id="UP000664109">
    <property type="component" value="Unassembled WGS sequence"/>
</dbReference>
<protein>
    <recommendedName>
        <fullName evidence="3">GNAT family N-acetyltransferase</fullName>
    </recommendedName>
</protein>
<reference evidence="1 2" key="1">
    <citation type="journal article" date="2016" name="Arch. Microbiol.">
        <title>Streptomyces zhihengii sp. nov., isolated from rhizospheric soil of Psammosilene tunicoides.</title>
        <authorList>
            <person name="Huang M.J."/>
            <person name="Fei J.J."/>
            <person name="Salam N."/>
            <person name="Kim C.J."/>
            <person name="Hozzein W.N."/>
            <person name="Xiao M."/>
            <person name="Huang H.Q."/>
            <person name="Li W.J."/>
        </authorList>
    </citation>
    <scope>NUCLEOTIDE SEQUENCE [LARGE SCALE GENOMIC DNA]</scope>
    <source>
        <strain evidence="1 2">YIM T102</strain>
    </source>
</reference>
<organism evidence="1 2">
    <name type="scientific">Streptomyces zhihengii</name>
    <dbReference type="NCBI Taxonomy" id="1818004"/>
    <lineage>
        <taxon>Bacteria</taxon>
        <taxon>Bacillati</taxon>
        <taxon>Actinomycetota</taxon>
        <taxon>Actinomycetes</taxon>
        <taxon>Kitasatosporales</taxon>
        <taxon>Streptomycetaceae</taxon>
        <taxon>Streptomyces</taxon>
    </lineage>
</organism>
<accession>A0ABS2UW50</accession>
<keyword evidence="2" id="KW-1185">Reference proteome</keyword>
<evidence type="ECO:0000313" key="2">
    <source>
        <dbReference type="Proteomes" id="UP000664109"/>
    </source>
</evidence>
<name>A0ABS2UW50_9ACTN</name>
<gene>
    <name evidence="1" type="ORF">JE024_23855</name>
</gene>
<comment type="caution">
    <text evidence="1">The sequence shown here is derived from an EMBL/GenBank/DDBJ whole genome shotgun (WGS) entry which is preliminary data.</text>
</comment>
<evidence type="ECO:0008006" key="3">
    <source>
        <dbReference type="Google" id="ProtNLM"/>
    </source>
</evidence>
<dbReference type="EMBL" id="JAFEJA010000001">
    <property type="protein sequence ID" value="MBM9621714.1"/>
    <property type="molecule type" value="Genomic_DNA"/>
</dbReference>
<dbReference type="RefSeq" id="WP_205375541.1">
    <property type="nucleotide sequence ID" value="NZ_JAFEJA010000001.1"/>
</dbReference>
<sequence>MTRDDRVELAARNNARWCHTMCRAHGLTGSFAPDAWTSARRTPPLYPDAVTLTPDACAADVLARADTAAPGASVKDSYAVLDLAPAGFAVLFEAQWLHRPAHGAAVPAPAGPRWERVTTAAELAGWADAWDGGQGLADLFRPELLRDADTAVLAARGPSGAPVAGAVVTADGTAAGVSNLFTTDGDPDTAWAGCLAAVDRLWPGAPVVGYEHGDDLAAAVRQGLAPAGPLRVWLSAA</sequence>